<dbReference type="AlphaFoldDB" id="A0A9P7MET7"/>
<reference evidence="2 3" key="1">
    <citation type="journal article" date="2020" name="bioRxiv">
        <title>Whole genome comparisons of ergot fungi reveals the divergence and evolution of species within the genus Claviceps are the result of varying mechanisms driving genome evolution and host range expansion.</title>
        <authorList>
            <person name="Wyka S.A."/>
            <person name="Mondo S.J."/>
            <person name="Liu M."/>
            <person name="Dettman J."/>
            <person name="Nalam V."/>
            <person name="Broders K.D."/>
        </authorList>
    </citation>
    <scope>NUCLEOTIDE SEQUENCE [LARGE SCALE GENOMIC DNA]</scope>
    <source>
        <strain evidence="2 3">CCC 1485</strain>
    </source>
</reference>
<accession>A0A9P7MET7</accession>
<dbReference type="EMBL" id="SRPO01000102">
    <property type="protein sequence ID" value="KAG5941153.1"/>
    <property type="molecule type" value="Genomic_DNA"/>
</dbReference>
<evidence type="ECO:0000256" key="1">
    <source>
        <dbReference type="SAM" id="MobiDB-lite"/>
    </source>
</evidence>
<protein>
    <submittedName>
        <fullName evidence="2">Uncharacterized protein</fullName>
    </submittedName>
</protein>
<name>A0A9P7MET7_9HYPO</name>
<gene>
    <name evidence="2" type="ORF">E4U60_000191</name>
</gene>
<organism evidence="2 3">
    <name type="scientific">Claviceps pazoutovae</name>
    <dbReference type="NCBI Taxonomy" id="1649127"/>
    <lineage>
        <taxon>Eukaryota</taxon>
        <taxon>Fungi</taxon>
        <taxon>Dikarya</taxon>
        <taxon>Ascomycota</taxon>
        <taxon>Pezizomycotina</taxon>
        <taxon>Sordariomycetes</taxon>
        <taxon>Hypocreomycetidae</taxon>
        <taxon>Hypocreales</taxon>
        <taxon>Clavicipitaceae</taxon>
        <taxon>Claviceps</taxon>
    </lineage>
</organism>
<evidence type="ECO:0000313" key="3">
    <source>
        <dbReference type="Proteomes" id="UP000706124"/>
    </source>
</evidence>
<sequence length="73" mass="8278">MPQLIGFSPSRSSRPAKENPPKSKVSHHGTNEMKSLPARSCAMFLWSQVARKKRRTTKNSGVHGEKIWIQCKM</sequence>
<dbReference type="Proteomes" id="UP000706124">
    <property type="component" value="Unassembled WGS sequence"/>
</dbReference>
<keyword evidence="3" id="KW-1185">Reference proteome</keyword>
<comment type="caution">
    <text evidence="2">The sequence shown here is derived from an EMBL/GenBank/DDBJ whole genome shotgun (WGS) entry which is preliminary data.</text>
</comment>
<proteinExistence type="predicted"/>
<feature type="region of interest" description="Disordered" evidence="1">
    <location>
        <begin position="1"/>
        <end position="35"/>
    </location>
</feature>
<evidence type="ECO:0000313" key="2">
    <source>
        <dbReference type="EMBL" id="KAG5941153.1"/>
    </source>
</evidence>